<evidence type="ECO:0007829" key="12">
    <source>
        <dbReference type="PDB" id="8BQS"/>
    </source>
</evidence>
<dbReference type="RefSeq" id="XP_001009851.1">
    <property type="nucleotide sequence ID" value="XM_001009851.3"/>
</dbReference>
<dbReference type="Gene3D" id="3.10.20.30">
    <property type="match status" value="1"/>
</dbReference>
<dbReference type="Pfam" id="PF00111">
    <property type="entry name" value="Fer2"/>
    <property type="match status" value="1"/>
</dbReference>
<name>Q22W11_TETTS</name>
<keyword evidence="3 10" id="KW-0479">Metal-binding</keyword>
<dbReference type="EMDB" id="EMD-16184"/>
<feature type="binding site" evidence="10">
    <location>
        <position position="105"/>
    </location>
    <ligand>
        <name>[2Fe-2S] cluster</name>
        <dbReference type="ChEBI" id="CHEBI:190135"/>
        <label>1</label>
    </ligand>
</feature>
<feature type="binding site" evidence="14">
    <location>
        <position position="83"/>
    </location>
    <ligand>
        <name>[2Fe-2S] cluster</name>
        <dbReference type="ChEBI" id="CHEBI:190135"/>
        <label>2</label>
    </ligand>
</feature>
<keyword evidence="10 11" id="KW-0002">3D-structure</keyword>
<evidence type="ECO:0000256" key="3">
    <source>
        <dbReference type="ARBA" id="ARBA00022723"/>
    </source>
</evidence>
<feature type="binding site" evidence="14">
    <location>
        <position position="106"/>
    </location>
    <ligand>
        <name>[2Fe-2S] cluster</name>
        <dbReference type="ChEBI" id="CHEBI:190135"/>
        <label>2</label>
    </ligand>
</feature>
<feature type="binding site" evidence="10 11">
    <location>
        <position position="107"/>
    </location>
    <ligand>
        <name>[2Fe-2S] cluster</name>
        <dbReference type="ChEBI" id="CHEBI:190135"/>
        <label>1</label>
    </ligand>
</feature>
<dbReference type="InterPro" id="IPR012675">
    <property type="entry name" value="Beta-grasp_dom_sf"/>
</dbReference>
<reference evidence="10" key="2">
    <citation type="journal article" date="2022" name="Science">
        <title>Structures of &lt;i&gt;Tetrahymena&lt;/i&gt;'s respiratory chain reveal the diversity of eukaryotic core metabolism.</title>
        <authorList>
            <person name="Zhou L."/>
            <person name="Maldonado M."/>
            <person name="Padavannil A."/>
            <person name="Guo F."/>
            <person name="Letts J.A."/>
        </authorList>
    </citation>
    <scope>STRUCTURE BY ELECTRON MICROSCOPY (2.60 ANGSTROMS) IN COMPLEX WITH [2FE-2S] CLUSTER</scope>
</reference>
<evidence type="ECO:0000256" key="6">
    <source>
        <dbReference type="ARBA" id="ARBA00034078"/>
    </source>
</evidence>
<dbReference type="GO" id="GO:0051537">
    <property type="term" value="F:2 iron, 2 sulfur cluster binding"/>
    <property type="evidence" value="ECO:0007669"/>
    <property type="project" value="UniProtKB-KW"/>
</dbReference>
<keyword evidence="5 10" id="KW-0411">Iron-sulfur</keyword>
<dbReference type="HOGENOM" id="CLU_1690122_0_0_1"/>
<dbReference type="PDB" id="8GZU">
    <property type="method" value="EM"/>
    <property type="resolution" value="4.18 A"/>
    <property type="chains" value="FX/fx=1-172"/>
</dbReference>
<evidence type="ECO:0007829" key="14">
    <source>
        <dbReference type="PDB" id="8GZU"/>
    </source>
</evidence>
<accession>Q22W11</accession>
<dbReference type="PROSITE" id="PS51085">
    <property type="entry name" value="2FE2S_FER_2"/>
    <property type="match status" value="1"/>
</dbReference>
<evidence type="ECO:0000313" key="8">
    <source>
        <dbReference type="EMBL" id="EAR89605.1"/>
    </source>
</evidence>
<feature type="binding site" evidence="10 11">
    <location>
        <position position="83"/>
    </location>
    <ligand>
        <name>[2Fe-2S] cluster</name>
        <dbReference type="ChEBI" id="CHEBI:190135"/>
        <label>1</label>
    </ligand>
</feature>
<reference evidence="13 14" key="3">
    <citation type="journal article" date="2023" name="Nat. Commun.">
        <title>Structures of Tetrahymena thermophila respiratory megacomplexes on the tubular mitochondrial cristae.</title>
        <authorList>
            <person name="Han F."/>
            <person name="Hu Y."/>
            <person name="Wu M."/>
            <person name="He Z."/>
            <person name="Tian H."/>
            <person name="Zhou L."/>
        </authorList>
    </citation>
    <scope>STRUCTURE BY ELECTRON MICROSCOPY (2.96 ANGSTROMS) IN COMPLEX WITH [2FE-2S] CLUSTER</scope>
</reference>
<evidence type="ECO:0000313" key="9">
    <source>
        <dbReference type="Proteomes" id="UP000009168"/>
    </source>
</evidence>
<evidence type="ECO:0000259" key="7">
    <source>
        <dbReference type="PROSITE" id="PS51085"/>
    </source>
</evidence>
<dbReference type="EMDB" id="EMD-34373"/>
<dbReference type="OrthoDB" id="282902at2759"/>
<dbReference type="OMA" id="NSRLACC"/>
<dbReference type="PDB" id="8BQS">
    <property type="method" value="EM"/>
    <property type="resolution" value="2.90 A"/>
    <property type="chains" value="BI=1-172"/>
</dbReference>
<reference evidence="11 12" key="4">
    <citation type="journal article" date="2023" name="Nature">
        <title>Structural basis of mitochondrial membrane bending by the I-II-III&lt;sub&gt;2&lt;/sub&gt;-IV&lt;sub&gt;2&lt;/sub&gt; supercomplex.</title>
        <authorList>
            <person name="Muhleip A."/>
            <person name="Flygaard R.K."/>
            <person name="Baradaran R."/>
            <person name="Haapanen O."/>
            <person name="Gruhl T."/>
            <person name="Tobiasson V."/>
            <person name="Marechal A."/>
            <person name="Sharma V."/>
            <person name="Amunts A."/>
        </authorList>
    </citation>
    <scope>STRUCTURE BY ELECTRON MICROSCOPY (2.80 ANGSTROMS) IN COMPLEX WITH [2FE-2S] CLUSTER</scope>
</reference>
<dbReference type="SUPFAM" id="SSF54292">
    <property type="entry name" value="2Fe-2S ferredoxin-like"/>
    <property type="match status" value="1"/>
</dbReference>
<dbReference type="eggNOG" id="ENOG502STY8">
    <property type="taxonomic scope" value="Eukaryota"/>
</dbReference>
<dbReference type="EMBL" id="GG662820">
    <property type="protein sequence ID" value="EAR89605.1"/>
    <property type="molecule type" value="Genomic_DNA"/>
</dbReference>
<feature type="binding site" evidence="11">
    <location>
        <position position="82"/>
    </location>
    <ligand>
        <name>[2Fe-2S] cluster</name>
        <dbReference type="ChEBI" id="CHEBI:190135"/>
        <label>1</label>
    </ligand>
</feature>
<evidence type="ECO:0007829" key="13">
    <source>
        <dbReference type="PDB" id="8GYM"/>
    </source>
</evidence>
<evidence type="ECO:0000256" key="5">
    <source>
        <dbReference type="ARBA" id="ARBA00023014"/>
    </source>
</evidence>
<dbReference type="KEGG" id="tet:TTHERM_00161210"/>
<protein>
    <submittedName>
        <fullName evidence="8">2 iron, 2 sulfur cluster-binding protein</fullName>
    </submittedName>
</protein>
<dbReference type="PDB" id="8GYM">
    <property type="method" value="EM"/>
    <property type="resolution" value="2.96 A"/>
    <property type="chains" value="FX/fx=1-172"/>
</dbReference>
<proteinExistence type="evidence at protein level"/>
<dbReference type="InParanoid" id="Q22W11"/>
<feature type="binding site" evidence="14">
    <location>
        <position position="107"/>
    </location>
    <ligand>
        <name>[2Fe-2S] cluster</name>
        <dbReference type="ChEBI" id="CHEBI:190135"/>
        <label>2</label>
    </ligand>
</feature>
<dbReference type="STRING" id="312017.Q22W11"/>
<feature type="domain" description="2Fe-2S ferredoxin-type" evidence="7">
    <location>
        <begin position="41"/>
        <end position="164"/>
    </location>
</feature>
<dbReference type="Proteomes" id="UP000009168">
    <property type="component" value="Unassembled WGS sequence"/>
</dbReference>
<dbReference type="InterPro" id="IPR036010">
    <property type="entry name" value="2Fe-2S_ferredoxin-like_sf"/>
</dbReference>
<dbReference type="PDB" id="8B6F">
    <property type="method" value="EM"/>
    <property type="resolution" value="2.80 A"/>
    <property type="chains" value="BI=1-172"/>
</dbReference>
<dbReference type="EMDB" id="EMD-34403"/>
<organism evidence="8 9">
    <name type="scientific">Tetrahymena thermophila (strain SB210)</name>
    <dbReference type="NCBI Taxonomy" id="312017"/>
    <lineage>
        <taxon>Eukaryota</taxon>
        <taxon>Sar</taxon>
        <taxon>Alveolata</taxon>
        <taxon>Ciliophora</taxon>
        <taxon>Intramacronucleata</taxon>
        <taxon>Oligohymenophorea</taxon>
        <taxon>Hymenostomatida</taxon>
        <taxon>Tetrahymenina</taxon>
        <taxon>Tetrahymenidae</taxon>
        <taxon>Tetrahymena</taxon>
    </lineage>
</organism>
<dbReference type="GO" id="GO:0009055">
    <property type="term" value="F:electron transfer activity"/>
    <property type="evidence" value="ECO:0007669"/>
    <property type="project" value="TreeGrafter"/>
</dbReference>
<sequence length="172" mass="19541">MQGLLSKFAKFSNKQLTNSIRRFAGNHHHHAGDQADRVADKIIWINIQNRIGQFERISAFEGESLLEALQRNKVAGIVATCEGGEDINTMLEKPIDPVTYGPFCSSCQVVVSNPWRNKMGNLHYLEERNLVRSSYPTTENSRLACCILVEKWMNEMIISIPQNPNSVYEDNM</sequence>
<feature type="binding site" evidence="10 11">
    <location>
        <position position="145"/>
    </location>
    <ligand>
        <name>[2Fe-2S] cluster</name>
        <dbReference type="ChEBI" id="CHEBI:190135"/>
        <label>1</label>
    </ligand>
</feature>
<reference evidence="9" key="1">
    <citation type="journal article" date="2006" name="PLoS Biol.">
        <title>Macronuclear genome sequence of the ciliate Tetrahymena thermophila, a model eukaryote.</title>
        <authorList>
            <person name="Eisen J.A."/>
            <person name="Coyne R.S."/>
            <person name="Wu M."/>
            <person name="Wu D."/>
            <person name="Thiagarajan M."/>
            <person name="Wortman J.R."/>
            <person name="Badger J.H."/>
            <person name="Ren Q."/>
            <person name="Amedeo P."/>
            <person name="Jones K.M."/>
            <person name="Tallon L.J."/>
            <person name="Delcher A.L."/>
            <person name="Salzberg S.L."/>
            <person name="Silva J.C."/>
            <person name="Haas B.J."/>
            <person name="Majoros W.H."/>
            <person name="Farzad M."/>
            <person name="Carlton J.M."/>
            <person name="Smith R.K. Jr."/>
            <person name="Garg J."/>
            <person name="Pearlman R.E."/>
            <person name="Karrer K.M."/>
            <person name="Sun L."/>
            <person name="Manning G."/>
            <person name="Elde N.C."/>
            <person name="Turkewitz A.P."/>
            <person name="Asai D.J."/>
            <person name="Wilkes D.E."/>
            <person name="Wang Y."/>
            <person name="Cai H."/>
            <person name="Collins K."/>
            <person name="Stewart B.A."/>
            <person name="Lee S.R."/>
            <person name="Wilamowska K."/>
            <person name="Weinberg Z."/>
            <person name="Ruzzo W.L."/>
            <person name="Wloga D."/>
            <person name="Gaertig J."/>
            <person name="Frankel J."/>
            <person name="Tsao C.-C."/>
            <person name="Gorovsky M.A."/>
            <person name="Keeling P.J."/>
            <person name="Waller R.F."/>
            <person name="Patron N.J."/>
            <person name="Cherry J.M."/>
            <person name="Stover N.A."/>
            <person name="Krieger C.J."/>
            <person name="del Toro C."/>
            <person name="Ryder H.F."/>
            <person name="Williamson S.C."/>
            <person name="Barbeau R.A."/>
            <person name="Hamilton E.P."/>
            <person name="Orias E."/>
        </authorList>
    </citation>
    <scope>NUCLEOTIDE SEQUENCE [LARGE SCALE GENOMIC DNA]</scope>
    <source>
        <strain evidence="9">SB210</strain>
    </source>
</reference>
<dbReference type="AlphaFoldDB" id="Q22W11"/>
<dbReference type="InterPro" id="IPR001041">
    <property type="entry name" value="2Fe-2S_ferredoxin-type"/>
</dbReference>
<comment type="similarity">
    <text evidence="1">Belongs to the adrenodoxin/putidaredoxin family.</text>
</comment>
<evidence type="ECO:0000256" key="4">
    <source>
        <dbReference type="ARBA" id="ARBA00023004"/>
    </source>
</evidence>
<dbReference type="EMDB" id="EMD-25882"/>
<dbReference type="PANTHER" id="PTHR23426:SF65">
    <property type="entry name" value="FERREDOXIN-2, MITOCHONDRIAL"/>
    <property type="match status" value="1"/>
</dbReference>
<feature type="binding site" evidence="10 11">
    <location>
        <position position="104"/>
    </location>
    <ligand>
        <name>[2Fe-2S] cluster</name>
        <dbReference type="ChEBI" id="CHEBI:190135"/>
        <label>1</label>
    </ligand>
</feature>
<evidence type="ECO:0007829" key="10">
    <source>
        <dbReference type="PDB" id="7TGH"/>
    </source>
</evidence>
<keyword evidence="2 10" id="KW-0001">2Fe-2S</keyword>
<dbReference type="EMDB" id="EMD-15865"/>
<dbReference type="GO" id="GO:0005739">
    <property type="term" value="C:mitochondrion"/>
    <property type="evidence" value="ECO:0007669"/>
    <property type="project" value="TreeGrafter"/>
</dbReference>
<evidence type="ECO:0000256" key="2">
    <source>
        <dbReference type="ARBA" id="ARBA00022714"/>
    </source>
</evidence>
<evidence type="ECO:0007829" key="11">
    <source>
        <dbReference type="PDB" id="8B6F"/>
    </source>
</evidence>
<dbReference type="GO" id="GO:0046872">
    <property type="term" value="F:metal ion binding"/>
    <property type="evidence" value="ECO:0007669"/>
    <property type="project" value="UniProtKB-KW"/>
</dbReference>
<dbReference type="InterPro" id="IPR001055">
    <property type="entry name" value="Adrenodoxin-like"/>
</dbReference>
<dbReference type="PDB" id="7TGH">
    <property type="method" value="EM"/>
    <property type="resolution" value="2.60 A"/>
    <property type="chains" value="FX=1-172"/>
</dbReference>
<keyword evidence="9" id="KW-1185">Reference proteome</keyword>
<keyword evidence="4 10" id="KW-0408">Iron</keyword>
<dbReference type="GeneID" id="7833944"/>
<dbReference type="CDD" id="cd00207">
    <property type="entry name" value="fer2"/>
    <property type="match status" value="1"/>
</dbReference>
<evidence type="ECO:0000256" key="1">
    <source>
        <dbReference type="ARBA" id="ARBA00010914"/>
    </source>
</evidence>
<feature type="binding site" evidence="10 11">
    <location>
        <position position="81"/>
    </location>
    <ligand>
        <name>[2Fe-2S] cluster</name>
        <dbReference type="ChEBI" id="CHEBI:190135"/>
        <label>1</label>
    </ligand>
</feature>
<dbReference type="PANTHER" id="PTHR23426">
    <property type="entry name" value="FERREDOXIN/ADRENODOXIN"/>
    <property type="match status" value="1"/>
</dbReference>
<gene>
    <name evidence="8" type="ORF">TTHERM_00161210</name>
</gene>
<comment type="cofactor">
    <cofactor evidence="6">
        <name>[2Fe-2S] cluster</name>
        <dbReference type="ChEBI" id="CHEBI:190135"/>
    </cofactor>
</comment>
<dbReference type="GO" id="GO:0140647">
    <property type="term" value="P:P450-containing electron transport chain"/>
    <property type="evidence" value="ECO:0007669"/>
    <property type="project" value="InterPro"/>
</dbReference>